<sequence length="100" mass="11606">MRHVYDLHLIRDLIDDAGLKKLVSQVIQIDLEQFGNQSPQFKSNPMAELQHGLRLLVNDPIHQERYKRFIGPLVYNPETAAWQVAIDTIARFAKAWLVNK</sequence>
<gene>
    <name evidence="1" type="ORF">LFA_pB0007</name>
</gene>
<keyword evidence="2" id="KW-1185">Reference proteome</keyword>
<organism evidence="1 2">
    <name type="scientific">Legionella fallonii LLAP-10</name>
    <dbReference type="NCBI Taxonomy" id="1212491"/>
    <lineage>
        <taxon>Bacteria</taxon>
        <taxon>Pseudomonadati</taxon>
        <taxon>Pseudomonadota</taxon>
        <taxon>Gammaproteobacteria</taxon>
        <taxon>Legionellales</taxon>
        <taxon>Legionellaceae</taxon>
        <taxon>Legionella</taxon>
    </lineage>
</organism>
<proteinExistence type="predicted"/>
<protein>
    <submittedName>
        <fullName evidence="1">Uncharacterized protein</fullName>
    </submittedName>
</protein>
<geneLocation type="plasmid" evidence="2">
    <name>LLAP10_pB</name>
</geneLocation>
<dbReference type="Proteomes" id="UP000032430">
    <property type="component" value="Plasmid III"/>
</dbReference>
<dbReference type="KEGG" id="lfa:LFA_pB0007"/>
<reference evidence="2" key="1">
    <citation type="submission" date="2014-09" db="EMBL/GenBank/DDBJ databases">
        <authorList>
            <person name="Gomez-Valero L."/>
        </authorList>
    </citation>
    <scope>NUCLEOTIDE SEQUENCE [LARGE SCALE GENOMIC DNA]</scope>
    <source>
        <strain evidence="2">ATCC700992</strain>
        <plasmid evidence="2">LLAP10_pB</plasmid>
    </source>
</reference>
<dbReference type="HOGENOM" id="CLU_180712_0_0_6"/>
<accession>A0A098GBL6</accession>
<dbReference type="AlphaFoldDB" id="A0A098GBL6"/>
<dbReference type="EMBL" id="LN614829">
    <property type="protein sequence ID" value="CEG59367.1"/>
    <property type="molecule type" value="Genomic_DNA"/>
</dbReference>
<keyword evidence="1" id="KW-0614">Plasmid</keyword>
<evidence type="ECO:0000313" key="1">
    <source>
        <dbReference type="EMBL" id="CEG59367.1"/>
    </source>
</evidence>
<name>A0A098GBL6_9GAMM</name>
<evidence type="ECO:0000313" key="2">
    <source>
        <dbReference type="Proteomes" id="UP000032430"/>
    </source>
</evidence>